<evidence type="ECO:0000313" key="27">
    <source>
        <dbReference type="Proteomes" id="UP000034074"/>
    </source>
</evidence>
<evidence type="ECO:0000313" key="20">
    <source>
        <dbReference type="EMBL" id="KKH56609.1"/>
    </source>
</evidence>
<evidence type="ECO:0000313" key="11">
    <source>
        <dbReference type="EMBL" id="KKH07273.1"/>
    </source>
</evidence>
<dbReference type="EMBL" id="JJPG01000140">
    <property type="protein sequence ID" value="KKG48041.1"/>
    <property type="molecule type" value="Genomic_DNA"/>
</dbReference>
<dbReference type="EMBL" id="JJQA01000056">
    <property type="protein sequence ID" value="KKH17526.1"/>
    <property type="molecule type" value="Genomic_DNA"/>
</dbReference>
<dbReference type="Proteomes" id="UP000034195">
    <property type="component" value="Unassembled WGS sequence"/>
</dbReference>
<dbReference type="EMBL" id="JJPD01000022">
    <property type="protein sequence ID" value="KKG45053.1"/>
    <property type="molecule type" value="Genomic_DNA"/>
</dbReference>
<dbReference type="Proteomes" id="UP000034064">
    <property type="component" value="Unassembled WGS sequence"/>
</dbReference>
<reference evidence="21 22" key="1">
    <citation type="journal article" date="2015" name="ISME J.">
        <title>Genomic and phenotypic differentiation among Methanosarcina mazei populations from Columbia River sediment.</title>
        <authorList>
            <person name="Youngblut N.D."/>
            <person name="Wirth J.S."/>
            <person name="Henriksen J.R."/>
            <person name="Smith M."/>
            <person name="Simon H."/>
            <person name="Metcalf W.W."/>
            <person name="Whitaker R.J."/>
        </authorList>
    </citation>
    <scope>NUCLEOTIDE SEQUENCE [LARGE SCALE GENOMIC DNA]</scope>
    <source>
        <strain evidence="14 26">1.F.A.1A.3</strain>
        <strain evidence="13 37">1.F.A.1B.3</strain>
        <strain evidence="15 23">1.F.A.1B.4</strain>
        <strain evidence="17 39">1.F.M.0.5</strain>
        <strain evidence="16 32">1.H.A.0.1</strain>
        <strain evidence="18 36">1.H.A.1A.4</strain>
        <strain evidence="19 31">1.H.A.2.1</strain>
        <strain evidence="20 33">1.H.A.2.6</strain>
        <strain evidence="1 25">2.F.T.2.6</strain>
        <strain evidence="2 21">3.F.A.1A.3</strain>
        <strain evidence="5 34">3.F.A.2.12</strain>
        <strain evidence="3 35">3.F.A.2.3</strain>
        <strain evidence="4 28">3.F.A.2.5</strain>
        <strain evidence="6 29">3.F.A.2.6</strain>
        <strain evidence="7 30">3.F.A.2.7</strain>
        <strain evidence="9 27">3.H.A.1A.2</strain>
        <strain evidence="8 24">3.H.A.2.1</strain>
        <strain evidence="10 22">3.H.A.2.5</strain>
        <strain evidence="11 38">3.H.T.1A.1</strain>
        <strain evidence="12 40">3.H.T.1A.2</strain>
    </source>
</reference>
<dbReference type="Proteomes" id="UP000034001">
    <property type="component" value="Unassembled WGS sequence"/>
</dbReference>
<dbReference type="EMBL" id="JJOU01000198">
    <property type="protein sequence ID" value="KKG09456.1"/>
    <property type="molecule type" value="Genomic_DNA"/>
</dbReference>
<evidence type="ECO:0000313" key="16">
    <source>
        <dbReference type="EMBL" id="KKH28272.1"/>
    </source>
</evidence>
<evidence type="ECO:0000313" key="4">
    <source>
        <dbReference type="EMBL" id="KKG43813.1"/>
    </source>
</evidence>
<dbReference type="Proteomes" id="UP000034820">
    <property type="component" value="Unassembled WGS sequence"/>
</dbReference>
<name>A0A0F8NHQ0_METMZ</name>
<evidence type="ECO:0000313" key="14">
    <source>
        <dbReference type="EMBL" id="KKH17526.1"/>
    </source>
</evidence>
<dbReference type="Proteomes" id="UP000034259">
    <property type="component" value="Unassembled WGS sequence"/>
</dbReference>
<dbReference type="EMBL" id="JJQK01000114">
    <property type="protein sequence ID" value="KKH51922.1"/>
    <property type="molecule type" value="Genomic_DNA"/>
</dbReference>
<dbReference type="EMBL" id="JJPF01000057">
    <property type="protein sequence ID" value="KKG43813.1"/>
    <property type="molecule type" value="Genomic_DNA"/>
</dbReference>
<dbReference type="EMBL" id="JJPH01000034">
    <property type="protein sequence ID" value="KKG54705.1"/>
    <property type="molecule type" value="Genomic_DNA"/>
</dbReference>
<evidence type="ECO:0000313" key="9">
    <source>
        <dbReference type="EMBL" id="KKG74647.1"/>
    </source>
</evidence>
<evidence type="ECO:0000313" key="7">
    <source>
        <dbReference type="EMBL" id="KKG54705.1"/>
    </source>
</evidence>
<evidence type="ECO:0000313" key="36">
    <source>
        <dbReference type="Proteomes" id="UP000034672"/>
    </source>
</evidence>
<dbReference type="Proteomes" id="UP000034733">
    <property type="component" value="Unassembled WGS sequence"/>
</dbReference>
<dbReference type="EMBL" id="JJQE01000073">
    <property type="protein sequence ID" value="KKH29370.1"/>
    <property type="molecule type" value="Genomic_DNA"/>
</dbReference>
<dbReference type="Proteomes" id="UP000034667">
    <property type="component" value="Unassembled WGS sequence"/>
</dbReference>
<evidence type="ECO:0000313" key="30">
    <source>
        <dbReference type="Proteomes" id="UP000034243"/>
    </source>
</evidence>
<evidence type="ECO:0008006" key="41">
    <source>
        <dbReference type="Google" id="ProtNLM"/>
    </source>
</evidence>
<dbReference type="EMBL" id="JJPE01000096">
    <property type="protein sequence ID" value="KKG43399.1"/>
    <property type="molecule type" value="Genomic_DNA"/>
</dbReference>
<dbReference type="Proteomes" id="UP000034151">
    <property type="component" value="Unassembled WGS sequence"/>
</dbReference>
<dbReference type="Proteomes" id="UP000033878">
    <property type="component" value="Unassembled WGS sequence"/>
</dbReference>
<dbReference type="PATRIC" id="fig|2209.39.peg.2952"/>
<evidence type="ECO:0000313" key="34">
    <source>
        <dbReference type="Proteomes" id="UP000034577"/>
    </source>
</evidence>
<evidence type="ECO:0000313" key="31">
    <source>
        <dbReference type="Proteomes" id="UP000034259"/>
    </source>
</evidence>
<evidence type="ECO:0000313" key="15">
    <source>
        <dbReference type="EMBL" id="KKH24074.1"/>
    </source>
</evidence>
<evidence type="ECO:0000313" key="38">
    <source>
        <dbReference type="Proteomes" id="UP000034820"/>
    </source>
</evidence>
<dbReference type="Proteomes" id="UP000033987">
    <property type="component" value="Unassembled WGS sequence"/>
</dbReference>
<dbReference type="Proteomes" id="UP000034577">
    <property type="component" value="Unassembled WGS sequence"/>
</dbReference>
<evidence type="ECO:0000313" key="39">
    <source>
        <dbReference type="Proteomes" id="UP000034921"/>
    </source>
</evidence>
<evidence type="ECO:0000313" key="28">
    <source>
        <dbReference type="Proteomes" id="UP000034151"/>
    </source>
</evidence>
<evidence type="ECO:0000313" key="24">
    <source>
        <dbReference type="Proteomes" id="UP000034001"/>
    </source>
</evidence>
<dbReference type="EMBL" id="JJPY01000091">
    <property type="protein sequence ID" value="KKH07273.1"/>
    <property type="molecule type" value="Genomic_DNA"/>
</dbReference>
<dbReference type="Proteomes" id="UP000034672">
    <property type="component" value="Unassembled WGS sequence"/>
</dbReference>
<dbReference type="Proteomes" id="UP000034074">
    <property type="component" value="Unassembled WGS sequence"/>
</dbReference>
<dbReference type="Proteomes" id="UP000034450">
    <property type="component" value="Unassembled WGS sequence"/>
</dbReference>
<organism evidence="15 23">
    <name type="scientific">Methanosarcina mazei</name>
    <name type="common">Methanosarcina frisia</name>
    <dbReference type="NCBI Taxonomy" id="2209"/>
    <lineage>
        <taxon>Archaea</taxon>
        <taxon>Methanobacteriati</taxon>
        <taxon>Methanobacteriota</taxon>
        <taxon>Stenosarchaea group</taxon>
        <taxon>Methanomicrobia</taxon>
        <taxon>Methanosarcinales</taxon>
        <taxon>Methanosarcinaceae</taxon>
        <taxon>Methanosarcina</taxon>
    </lineage>
</organism>
<dbReference type="EMBL" id="JJQF01000114">
    <property type="protein sequence ID" value="KKH28272.1"/>
    <property type="molecule type" value="Genomic_DNA"/>
</dbReference>
<dbReference type="Proteomes" id="UP000034921">
    <property type="component" value="Unassembled WGS sequence"/>
</dbReference>
<accession>A0A0F8NHQ0</accession>
<evidence type="ECO:0000313" key="12">
    <source>
        <dbReference type="EMBL" id="KKH12296.1"/>
    </source>
</evidence>
<dbReference type="EMBL" id="JJPQ01000142">
    <property type="protein sequence ID" value="KKG78931.1"/>
    <property type="molecule type" value="Genomic_DNA"/>
</dbReference>
<evidence type="ECO:0000313" key="37">
    <source>
        <dbReference type="Proteomes" id="UP000034733"/>
    </source>
</evidence>
<evidence type="ECO:0000313" key="29">
    <source>
        <dbReference type="Proteomes" id="UP000034195"/>
    </source>
</evidence>
<dbReference type="EMBL" id="JJQB01000142">
    <property type="protein sequence ID" value="KKH15378.1"/>
    <property type="molecule type" value="Genomic_DNA"/>
</dbReference>
<dbReference type="Proteomes" id="UP000034243">
    <property type="component" value="Unassembled WGS sequence"/>
</dbReference>
<dbReference type="EMBL" id="JJQI01000084">
    <property type="protein sequence ID" value="KKH38105.1"/>
    <property type="molecule type" value="Genomic_DNA"/>
</dbReference>
<evidence type="ECO:0000313" key="23">
    <source>
        <dbReference type="Proteomes" id="UP000033987"/>
    </source>
</evidence>
<dbReference type="Proteomes" id="UP000034047">
    <property type="component" value="Unassembled WGS sequence"/>
</dbReference>
<evidence type="ECO:0000313" key="1">
    <source>
        <dbReference type="EMBL" id="KKG09456.1"/>
    </source>
</evidence>
<evidence type="ECO:0000313" key="35">
    <source>
        <dbReference type="Proteomes" id="UP000034667"/>
    </source>
</evidence>
<dbReference type="EMBL" id="JJPZ01000051">
    <property type="protein sequence ID" value="KKH12296.1"/>
    <property type="molecule type" value="Genomic_DNA"/>
</dbReference>
<evidence type="ECO:0000313" key="8">
    <source>
        <dbReference type="EMBL" id="KKG71762.1"/>
    </source>
</evidence>
<evidence type="ECO:0000313" key="26">
    <source>
        <dbReference type="Proteomes" id="UP000034064"/>
    </source>
</evidence>
<evidence type="ECO:0000313" key="2">
    <source>
        <dbReference type="EMBL" id="KKG28091.1"/>
    </source>
</evidence>
<dbReference type="EMBL" id="JJPO01000109">
    <property type="protein sequence ID" value="KKG71762.1"/>
    <property type="molecule type" value="Genomic_DNA"/>
</dbReference>
<dbReference type="EMBL" id="JJPB01000136">
    <property type="protein sequence ID" value="KKG28091.1"/>
    <property type="molecule type" value="Genomic_DNA"/>
</dbReference>
<evidence type="ECO:0000313" key="17">
    <source>
        <dbReference type="EMBL" id="KKH29370.1"/>
    </source>
</evidence>
<evidence type="ECO:0000313" key="5">
    <source>
        <dbReference type="EMBL" id="KKG45053.1"/>
    </source>
</evidence>
<evidence type="ECO:0000313" key="3">
    <source>
        <dbReference type="EMBL" id="KKG43399.1"/>
    </source>
</evidence>
<evidence type="ECO:0000313" key="21">
    <source>
        <dbReference type="Proteomes" id="UP000033878"/>
    </source>
</evidence>
<evidence type="ECO:0000313" key="33">
    <source>
        <dbReference type="Proteomes" id="UP000034450"/>
    </source>
</evidence>
<gene>
    <name evidence="1" type="ORF">DU34_12015</name>
    <name evidence="5" type="ORF">DU35_14365</name>
    <name evidence="7" type="ORF">DU36_11215</name>
    <name evidence="16" type="ORF">DU37_08645</name>
    <name evidence="6" type="ORF">DU38_13260</name>
    <name evidence="4" type="ORF">DU39_13510</name>
    <name evidence="3" type="ORF">DU41_13860</name>
    <name evidence="14" type="ORF">DU44_03735</name>
    <name evidence="9" type="ORF">DU46_13520</name>
    <name evidence="13" type="ORF">DU48_04555</name>
    <name evidence="2" type="ORF">DU49_13730</name>
    <name evidence="11" type="ORF">DU51_14710</name>
    <name evidence="17" type="ORF">DU60_12225</name>
    <name evidence="10" type="ORF">DU61_00175</name>
    <name evidence="12" type="ORF">DU62_18610</name>
    <name evidence="8" type="ORF">DU63_12260</name>
    <name evidence="15" type="ORF">DU65_06960</name>
    <name evidence="18" type="ORF">DU71_06310</name>
    <name evidence="19" type="ORF">DU72_14150</name>
    <name evidence="20" type="ORF">DU74_02035</name>
</gene>
<dbReference type="AlphaFoldDB" id="A0A0F8NHQ0"/>
<dbReference type="EMBL" id="JJQN01000150">
    <property type="protein sequence ID" value="KKH56609.1"/>
    <property type="molecule type" value="Genomic_DNA"/>
</dbReference>
<proteinExistence type="predicted"/>
<evidence type="ECO:0000313" key="6">
    <source>
        <dbReference type="EMBL" id="KKG48041.1"/>
    </source>
</evidence>
<dbReference type="Proteomes" id="UP000033889">
    <property type="component" value="Unassembled WGS sequence"/>
</dbReference>
<evidence type="ECO:0000313" key="22">
    <source>
        <dbReference type="Proteomes" id="UP000033889"/>
    </source>
</evidence>
<evidence type="ECO:0000313" key="18">
    <source>
        <dbReference type="EMBL" id="KKH38105.1"/>
    </source>
</evidence>
<dbReference type="EMBL" id="JJPN01000025">
    <property type="protein sequence ID" value="KKG74647.1"/>
    <property type="molecule type" value="Genomic_DNA"/>
</dbReference>
<evidence type="ECO:0000313" key="25">
    <source>
        <dbReference type="Proteomes" id="UP000034047"/>
    </source>
</evidence>
<evidence type="ECO:0000313" key="10">
    <source>
        <dbReference type="EMBL" id="KKG78931.1"/>
    </source>
</evidence>
<protein>
    <recommendedName>
        <fullName evidence="41">DUF2683 domain-containing protein</fullName>
    </recommendedName>
</protein>
<evidence type="ECO:0000313" key="19">
    <source>
        <dbReference type="EMBL" id="KKH51922.1"/>
    </source>
</evidence>
<dbReference type="EMBL" id="JJQC01000031">
    <property type="protein sequence ID" value="KKH24074.1"/>
    <property type="molecule type" value="Genomic_DNA"/>
</dbReference>
<evidence type="ECO:0000313" key="40">
    <source>
        <dbReference type="Proteomes" id="UP000034944"/>
    </source>
</evidence>
<dbReference type="Proteomes" id="UP000034944">
    <property type="component" value="Unassembled WGS sequence"/>
</dbReference>
<evidence type="ECO:0000313" key="32">
    <source>
        <dbReference type="Proteomes" id="UP000034338"/>
    </source>
</evidence>
<dbReference type="Proteomes" id="UP000034338">
    <property type="component" value="Unassembled WGS sequence"/>
</dbReference>
<evidence type="ECO:0000313" key="13">
    <source>
        <dbReference type="EMBL" id="KKH15378.1"/>
    </source>
</evidence>
<sequence length="93" mass="10638">MIYMVQVDISDDTNQILGIVKTKFNLKDESAAIDFIVAQCEIDMLEPELKPEFIEEMQNIIAGKHIGPFKTVDDLKAYIESLPDEEEDELCMK</sequence>
<comment type="caution">
    <text evidence="15">The sequence shown here is derived from an EMBL/GenBank/DDBJ whole genome shotgun (WGS) entry which is preliminary data.</text>
</comment>